<evidence type="ECO:0000313" key="2">
    <source>
        <dbReference type="Proteomes" id="UP000327013"/>
    </source>
</evidence>
<keyword evidence="2" id="KW-1185">Reference proteome</keyword>
<comment type="caution">
    <text evidence="1">The sequence shown here is derived from an EMBL/GenBank/DDBJ whole genome shotgun (WGS) entry which is preliminary data.</text>
</comment>
<accession>A0A5N6L5F6</accession>
<name>A0A5N6L5F6_9ROSI</name>
<organism evidence="1 2">
    <name type="scientific">Carpinus fangiana</name>
    <dbReference type="NCBI Taxonomy" id="176857"/>
    <lineage>
        <taxon>Eukaryota</taxon>
        <taxon>Viridiplantae</taxon>
        <taxon>Streptophyta</taxon>
        <taxon>Embryophyta</taxon>
        <taxon>Tracheophyta</taxon>
        <taxon>Spermatophyta</taxon>
        <taxon>Magnoliopsida</taxon>
        <taxon>eudicotyledons</taxon>
        <taxon>Gunneridae</taxon>
        <taxon>Pentapetalae</taxon>
        <taxon>rosids</taxon>
        <taxon>fabids</taxon>
        <taxon>Fagales</taxon>
        <taxon>Betulaceae</taxon>
        <taxon>Carpinus</taxon>
    </lineage>
</organism>
<dbReference type="EMBL" id="VIBQ01000141">
    <property type="protein sequence ID" value="KAB9006579.1"/>
    <property type="molecule type" value="Genomic_DNA"/>
</dbReference>
<sequence>MATVTHTASAATVKLGHIFFPGARVMVPRKDRTTILDSASVNRAIAATPAPTIPATMRPNPVCMGATPPVELDCVFPVTAELAGFVAADLMLLTAEDAASAALMVGKVFRRLDTNDEASAEFVGIANPVPRMLFAIAEASAAFVGIGTPGKKELNNDEAPARSVGIWIPCPMLVSTRARRKIGTML</sequence>
<dbReference type="Proteomes" id="UP000327013">
    <property type="component" value="Unassembled WGS sequence"/>
</dbReference>
<proteinExistence type="predicted"/>
<reference evidence="1 2" key="1">
    <citation type="submission" date="2019-06" db="EMBL/GenBank/DDBJ databases">
        <title>A chromosomal-level reference genome of Carpinus fangiana (Coryloideae, Betulaceae).</title>
        <authorList>
            <person name="Yang X."/>
            <person name="Wang Z."/>
            <person name="Zhang L."/>
            <person name="Hao G."/>
            <person name="Liu J."/>
            <person name="Yang Y."/>
        </authorList>
    </citation>
    <scope>NUCLEOTIDE SEQUENCE [LARGE SCALE GENOMIC DNA]</scope>
    <source>
        <strain evidence="1">Cfa_2016G</strain>
        <tissue evidence="1">Leaf</tissue>
    </source>
</reference>
<protein>
    <submittedName>
        <fullName evidence="1">Uncharacterized protein</fullName>
    </submittedName>
</protein>
<dbReference type="AlphaFoldDB" id="A0A5N6L5F6"/>
<gene>
    <name evidence="1" type="ORF">FH972_026933</name>
</gene>
<evidence type="ECO:0000313" key="1">
    <source>
        <dbReference type="EMBL" id="KAB9006579.1"/>
    </source>
</evidence>